<evidence type="ECO:0000259" key="12">
    <source>
        <dbReference type="Pfam" id="PF00696"/>
    </source>
</evidence>
<comment type="caution">
    <text evidence="15">The sequence shown here is derived from an EMBL/GenBank/DDBJ whole genome shotgun (WGS) entry which is preliminary data.</text>
</comment>
<dbReference type="GO" id="GO:0009086">
    <property type="term" value="P:methionine biosynthetic process"/>
    <property type="evidence" value="ECO:0007669"/>
    <property type="project" value="UniProtKB-KW"/>
</dbReference>
<dbReference type="GO" id="GO:0009088">
    <property type="term" value="P:threonine biosynthetic process"/>
    <property type="evidence" value="ECO:0007669"/>
    <property type="project" value="UniProtKB-UniPathway"/>
</dbReference>
<name>A0A2U2IZW4_9SPHN</name>
<dbReference type="Pfam" id="PF00742">
    <property type="entry name" value="Homoserine_dh"/>
    <property type="match status" value="1"/>
</dbReference>
<comment type="pathway">
    <text evidence="2">Amino-acid biosynthesis; L-threonine biosynthesis; L-threonine from L-aspartate: step 3/5.</text>
</comment>
<evidence type="ECO:0000256" key="5">
    <source>
        <dbReference type="ARBA" id="ARBA00006753"/>
    </source>
</evidence>
<evidence type="ECO:0000256" key="9">
    <source>
        <dbReference type="ARBA" id="ARBA00022697"/>
    </source>
</evidence>
<sequence length="586" mass="61427">MKPSVLPHAQPQARPLSGAAEPLYVLKFGSSVLRTIEDLPRVAGELYRLRRAGRRIVAVVSALAGETDRLFAEAEAVTGPVSCRSIPDLVSLGEERTAALLRLACDRIGLPAEICRPEELGLETSGDACDSQPTSLDPFHLEHKLAASGLVIVPGFVGMGEDGQRSLLGRGGSDFSAVFLAGELGADRVRLYKDVDGVFESDPARTPDARRFAEVSWADALEVARPLIQAGSVEYAAARSLPIEIEAIGSTRPTCVGPITSEPLPQKPEPRLRIGLAGYGVVGQALAARLKDDPRFEIASILVRQPQRTRAVPPPCSLTNDVGTFLDAGFDIFVDALSCDSTGASLCRTLLSRGIHVASASKRVVSSHLPLLAGAAASGGARLLYSAAVGGSAPILETVSRAAAQGRIEEVVCVVNGTVNFILDRLSRGAGADEAIALARAAGFAEEDCAADLSGADAAAKLRIIAHHAFDISPQALDVTTQSLDEEAIARIEASGERWVQVAHLRRLDGRIEAGVGLRPLSELPELGAPAEEWNRAVVTLADGSVYRCVGRGAGGPATAEAIAADLDEISRGRAGIAQDRTRLAS</sequence>
<gene>
    <name evidence="15" type="ORF">DF286_01010</name>
</gene>
<dbReference type="GO" id="GO:0004412">
    <property type="term" value="F:homoserine dehydrogenase activity"/>
    <property type="evidence" value="ECO:0007669"/>
    <property type="project" value="UniProtKB-EC"/>
</dbReference>
<accession>A0A2U2IZW4</accession>
<comment type="pathway">
    <text evidence="3">Amino-acid biosynthesis; L-methionine biosynthesis via de novo pathway; L-homoserine from L-aspartate: step 3/3.</text>
</comment>
<evidence type="ECO:0000259" key="14">
    <source>
        <dbReference type="Pfam" id="PF03447"/>
    </source>
</evidence>
<evidence type="ECO:0000256" key="7">
    <source>
        <dbReference type="ARBA" id="ARBA00013376"/>
    </source>
</evidence>
<dbReference type="Gene3D" id="3.40.1160.10">
    <property type="entry name" value="Acetylglutamate kinase-like"/>
    <property type="match status" value="1"/>
</dbReference>
<evidence type="ECO:0000256" key="11">
    <source>
        <dbReference type="ARBA" id="ARBA00023167"/>
    </source>
</evidence>
<dbReference type="SUPFAM" id="SSF51735">
    <property type="entry name" value="NAD(P)-binding Rossmann-fold domains"/>
    <property type="match status" value="1"/>
</dbReference>
<feature type="domain" description="Homoserine dehydrogenase catalytic" evidence="13">
    <location>
        <begin position="394"/>
        <end position="567"/>
    </location>
</feature>
<evidence type="ECO:0000313" key="15">
    <source>
        <dbReference type="EMBL" id="PWG01607.1"/>
    </source>
</evidence>
<dbReference type="AlphaFoldDB" id="A0A2U2IZW4"/>
<keyword evidence="11" id="KW-0486">Methionine biosynthesis</keyword>
<evidence type="ECO:0000256" key="6">
    <source>
        <dbReference type="ARBA" id="ARBA00013213"/>
    </source>
</evidence>
<dbReference type="SUPFAM" id="SSF53633">
    <property type="entry name" value="Carbamate kinase-like"/>
    <property type="match status" value="1"/>
</dbReference>
<keyword evidence="9" id="KW-0791">Threonine biosynthesis</keyword>
<keyword evidence="10" id="KW-0560">Oxidoreductase</keyword>
<dbReference type="UniPathway" id="UPA00050">
    <property type="reaction ID" value="UER00063"/>
</dbReference>
<evidence type="ECO:0000259" key="13">
    <source>
        <dbReference type="Pfam" id="PF00742"/>
    </source>
</evidence>
<dbReference type="PANTHER" id="PTHR43331:SF1">
    <property type="entry name" value="HOMOSERINE DEHYDROGENASE"/>
    <property type="match status" value="1"/>
</dbReference>
<comment type="pathway">
    <text evidence="1">Amino-acid biosynthesis; L-methionine biosynthesis via de novo pathway; L-homoserine from L-aspartate: step 1/3.</text>
</comment>
<dbReference type="Gene3D" id="3.40.50.720">
    <property type="entry name" value="NAD(P)-binding Rossmann-like Domain"/>
    <property type="match status" value="1"/>
</dbReference>
<proteinExistence type="inferred from homology"/>
<evidence type="ECO:0000256" key="8">
    <source>
        <dbReference type="ARBA" id="ARBA00022605"/>
    </source>
</evidence>
<comment type="pathway">
    <text evidence="4">Amino-acid biosynthesis; L-threonine biosynthesis; L-threonine from L-aspartate: step 1/5.</text>
</comment>
<evidence type="ECO:0000256" key="10">
    <source>
        <dbReference type="ARBA" id="ARBA00023002"/>
    </source>
</evidence>
<dbReference type="Proteomes" id="UP000245916">
    <property type="component" value="Unassembled WGS sequence"/>
</dbReference>
<evidence type="ECO:0000256" key="2">
    <source>
        <dbReference type="ARBA" id="ARBA00005056"/>
    </source>
</evidence>
<keyword evidence="8" id="KW-0028">Amino-acid biosynthesis</keyword>
<evidence type="ECO:0000256" key="3">
    <source>
        <dbReference type="ARBA" id="ARBA00005062"/>
    </source>
</evidence>
<dbReference type="UniPathway" id="UPA00051">
    <property type="reaction ID" value="UER00465"/>
</dbReference>
<organism evidence="15 16">
    <name type="scientific">Allosphingosinicella humi</name>
    <dbReference type="NCBI Taxonomy" id="2068657"/>
    <lineage>
        <taxon>Bacteria</taxon>
        <taxon>Pseudomonadati</taxon>
        <taxon>Pseudomonadota</taxon>
        <taxon>Alphaproteobacteria</taxon>
        <taxon>Sphingomonadales</taxon>
        <taxon>Sphingomonadaceae</taxon>
        <taxon>Allosphingosinicella</taxon>
    </lineage>
</organism>
<dbReference type="EMBL" id="QFFF01000001">
    <property type="protein sequence ID" value="PWG01607.1"/>
    <property type="molecule type" value="Genomic_DNA"/>
</dbReference>
<protein>
    <recommendedName>
        <fullName evidence="7">Homoserine dehydrogenase</fullName>
        <ecNumber evidence="6">1.1.1.3</ecNumber>
    </recommendedName>
</protein>
<feature type="domain" description="Aspartate/glutamate/uridylate kinase" evidence="12">
    <location>
        <begin position="24"/>
        <end position="231"/>
    </location>
</feature>
<dbReference type="Gene3D" id="3.30.360.10">
    <property type="entry name" value="Dihydrodipicolinate Reductase, domain 2"/>
    <property type="match status" value="1"/>
</dbReference>
<dbReference type="EC" id="1.1.1.3" evidence="6"/>
<dbReference type="InterPro" id="IPR005106">
    <property type="entry name" value="Asp/hSer_DH_NAD-bd"/>
</dbReference>
<dbReference type="OrthoDB" id="9799110at2"/>
<dbReference type="SUPFAM" id="SSF55347">
    <property type="entry name" value="Glyceraldehyde-3-phosphate dehydrogenase-like, C-terminal domain"/>
    <property type="match status" value="1"/>
</dbReference>
<dbReference type="GO" id="GO:0050661">
    <property type="term" value="F:NADP binding"/>
    <property type="evidence" value="ECO:0007669"/>
    <property type="project" value="InterPro"/>
</dbReference>
<dbReference type="InterPro" id="IPR001048">
    <property type="entry name" value="Asp/Glu/Uridylate_kinase"/>
</dbReference>
<dbReference type="Pfam" id="PF03447">
    <property type="entry name" value="NAD_binding_3"/>
    <property type="match status" value="1"/>
</dbReference>
<keyword evidence="16" id="KW-1185">Reference proteome</keyword>
<comment type="similarity">
    <text evidence="5">Belongs to the homoserine dehydrogenase family.</text>
</comment>
<dbReference type="InterPro" id="IPR036393">
    <property type="entry name" value="AceGlu_kinase-like_sf"/>
</dbReference>
<dbReference type="InterPro" id="IPR036291">
    <property type="entry name" value="NAD(P)-bd_dom_sf"/>
</dbReference>
<dbReference type="RefSeq" id="WP_109269748.1">
    <property type="nucleotide sequence ID" value="NZ_QFFF01000001.1"/>
</dbReference>
<dbReference type="InterPro" id="IPR001342">
    <property type="entry name" value="HDH_cat"/>
</dbReference>
<reference evidence="15 16" key="1">
    <citation type="submission" date="2018-05" db="EMBL/GenBank/DDBJ databases">
        <title>Genome of Sphingosinicella humi QZX222.</title>
        <authorList>
            <person name="Qiao Z."/>
            <person name="Wang G."/>
        </authorList>
    </citation>
    <scope>NUCLEOTIDE SEQUENCE [LARGE SCALE GENOMIC DNA]</scope>
    <source>
        <strain evidence="15 16">QZX222</strain>
    </source>
</reference>
<evidence type="ECO:0000256" key="4">
    <source>
        <dbReference type="ARBA" id="ARBA00005139"/>
    </source>
</evidence>
<feature type="domain" description="Aspartate/homoserine dehydrogenase NAD-binding" evidence="14">
    <location>
        <begin position="278"/>
        <end position="385"/>
    </location>
</feature>
<evidence type="ECO:0000313" key="16">
    <source>
        <dbReference type="Proteomes" id="UP000245916"/>
    </source>
</evidence>
<dbReference type="Pfam" id="PF00696">
    <property type="entry name" value="AA_kinase"/>
    <property type="match status" value="1"/>
</dbReference>
<dbReference type="PANTHER" id="PTHR43331">
    <property type="entry name" value="HOMOSERINE DEHYDROGENASE"/>
    <property type="match status" value="1"/>
</dbReference>
<evidence type="ECO:0000256" key="1">
    <source>
        <dbReference type="ARBA" id="ARBA00004986"/>
    </source>
</evidence>